<evidence type="ECO:0000313" key="1">
    <source>
        <dbReference type="EMBL" id="KAI5654842.1"/>
    </source>
</evidence>
<comment type="caution">
    <text evidence="1">The sequence shown here is derived from an EMBL/GenBank/DDBJ whole genome shotgun (WGS) entry which is preliminary data.</text>
</comment>
<name>A0ACC0A4F2_CATRO</name>
<gene>
    <name evidence="1" type="ORF">M9H77_32029</name>
</gene>
<dbReference type="Proteomes" id="UP001060085">
    <property type="component" value="Linkage Group LG07"/>
</dbReference>
<evidence type="ECO:0000313" key="2">
    <source>
        <dbReference type="Proteomes" id="UP001060085"/>
    </source>
</evidence>
<dbReference type="EMBL" id="CM044707">
    <property type="protein sequence ID" value="KAI5654842.1"/>
    <property type="molecule type" value="Genomic_DNA"/>
</dbReference>
<sequence length="1251" mass="136609">MASATVESVTATTGSAPSDIPLRLDSIPTVDLQLLSQSELYSLSLCSPSIFDPRRCDDVVIPKIDRSVFNESAGSRKQTYYRLRLARSSDAASASSSIRCRTPHLRPASHNPHPHFLETDPENAENRQILALLKQLFGVDSSISVKDDSMEELVPVRVDFSDTMPQLANVVSTGQKRKRGRPRKNENAAILVENKLESQCVNDVPLATNQILVYENVEDKDKDIVNRDGIEVDLIQLGSMEDPYEEELWRKTEGMGTEEQLLEFLKGLNGQWASRRKKKRIVDASLFGNALPKGWRLLLSCKRKDGRVWLFCRRYISPNGRQFVSCKEISAYLLSLRGIPDANQQICVQSNAGATATDKMTTAITADASLPNEKREEKPLCQTMSPAVTSASGNYDVQITMMPGDPPAVQVGENLHCEKCNSNFNSRDDLLQHQLSSHRRRRPKNGESVTDGVIIRGGKYECQFCHKTFDERHRYNGHVGSHMRNQVRNSAESRAAHVEEFLGTGSSDPLPHGNTIVQPAIGLESNVAAQNVRSGSDDPPNPCTDEQNGDSRDLNDYLGTVDNSMDVDVTKSKICFDSVTVLSNNENSNYCEASSGANVIKNAVDGIEKSCNAQERSSDACSPFSLDKPVDSDTNAITFVEPKISGSVSRSSNEQMESCDIDLDGGDFSRTMGEFKLEENKVVDDGTLFGLCDRNGGVNDSGAIGYKQHDQSPSDIGEANGKSISTAAGSEQKIFSAGTMLAPSSDGKEDGDRDRFGAFPGSTLEGGEHNQTGLCGSKGHQSDKHAQEERGIGSSRIVPTWNETGNGTGMFNKEVSVGIIEGHQQPKSSESNLPSLSGFNGSYGVEDYFNKVSTREVQQPKVNDVHNMRNNELVFSFSTGSGEIGTDATNKNKHEGGFEFRAFFPPENGKVFSAENNGMSVQNHAGEESKKEPSGSVLLAQPRLAESSGEVYNVNKIFGTQVDEHRSNIIGNSKSHELCLAFSNQADSSGVELEKYGAKSFDIHSGINQSYGTQNNLNMGNVAPKEGRAFGIDLHGFSDKTSVFENNFNMVYPGRVWEEPKVDDGGNSGNKFMVGFGNSVPQPVEDVLAGSIWRTGEENLLRSDLTDPSTPLIQSSNGFHTFDIISDKGHEGLFGVDHKYDCNSGFEGLTLGRSEPMEYSFMTAQSSNTLPGDSKGFSYNTDTQQGFDSPFWLGKDSLMQNMTGRNQVPTVCVWCRNEFYQDPATSGSQTGAIGSICPACNSKISQQFNVL</sequence>
<keyword evidence="2" id="KW-1185">Reference proteome</keyword>
<accession>A0ACC0A4F2</accession>
<proteinExistence type="predicted"/>
<reference evidence="2" key="1">
    <citation type="journal article" date="2023" name="Nat. Plants">
        <title>Single-cell RNA sequencing provides a high-resolution roadmap for understanding the multicellular compartmentation of specialized metabolism.</title>
        <authorList>
            <person name="Sun S."/>
            <person name="Shen X."/>
            <person name="Li Y."/>
            <person name="Li Y."/>
            <person name="Wang S."/>
            <person name="Li R."/>
            <person name="Zhang H."/>
            <person name="Shen G."/>
            <person name="Guo B."/>
            <person name="Wei J."/>
            <person name="Xu J."/>
            <person name="St-Pierre B."/>
            <person name="Chen S."/>
            <person name="Sun C."/>
        </authorList>
    </citation>
    <scope>NUCLEOTIDE SEQUENCE [LARGE SCALE GENOMIC DNA]</scope>
</reference>
<protein>
    <submittedName>
        <fullName evidence="1">Uncharacterized protein</fullName>
    </submittedName>
</protein>
<organism evidence="1 2">
    <name type="scientific">Catharanthus roseus</name>
    <name type="common">Madagascar periwinkle</name>
    <name type="synonym">Vinca rosea</name>
    <dbReference type="NCBI Taxonomy" id="4058"/>
    <lineage>
        <taxon>Eukaryota</taxon>
        <taxon>Viridiplantae</taxon>
        <taxon>Streptophyta</taxon>
        <taxon>Embryophyta</taxon>
        <taxon>Tracheophyta</taxon>
        <taxon>Spermatophyta</taxon>
        <taxon>Magnoliopsida</taxon>
        <taxon>eudicotyledons</taxon>
        <taxon>Gunneridae</taxon>
        <taxon>Pentapetalae</taxon>
        <taxon>asterids</taxon>
        <taxon>lamiids</taxon>
        <taxon>Gentianales</taxon>
        <taxon>Apocynaceae</taxon>
        <taxon>Rauvolfioideae</taxon>
        <taxon>Vinceae</taxon>
        <taxon>Catharanthinae</taxon>
        <taxon>Catharanthus</taxon>
    </lineage>
</organism>